<evidence type="ECO:0000313" key="6">
    <source>
        <dbReference type="Proteomes" id="UP000283497"/>
    </source>
</evidence>
<dbReference type="InterPro" id="IPR017900">
    <property type="entry name" value="4Fe4S_Fe_S_CS"/>
</dbReference>
<keyword evidence="1" id="KW-0479">Metal-binding</keyword>
<dbReference type="Pfam" id="PF04432">
    <property type="entry name" value="FrhB_FdhB_C"/>
    <property type="match status" value="1"/>
</dbReference>
<feature type="domain" description="4Fe-4S ferredoxin-type" evidence="4">
    <location>
        <begin position="34"/>
        <end position="63"/>
    </location>
</feature>
<gene>
    <name evidence="5" type="ORF">DW068_17000</name>
</gene>
<dbReference type="PROSITE" id="PS51379">
    <property type="entry name" value="4FE4S_FER_2"/>
    <property type="match status" value="2"/>
</dbReference>
<comment type="caution">
    <text evidence="5">The sequence shown here is derived from an EMBL/GenBank/DDBJ whole genome shotgun (WGS) entry which is preliminary data.</text>
</comment>
<keyword evidence="2" id="KW-0408">Iron</keyword>
<name>A0A415G2M6_9FIRM</name>
<dbReference type="Gene3D" id="3.30.70.20">
    <property type="match status" value="1"/>
</dbReference>
<dbReference type="SUPFAM" id="SSF54862">
    <property type="entry name" value="4Fe-4S ferredoxins"/>
    <property type="match status" value="1"/>
</dbReference>
<dbReference type="AlphaFoldDB" id="A0A415G2M6"/>
<feature type="domain" description="4Fe-4S ferredoxin-type" evidence="4">
    <location>
        <begin position="1"/>
        <end position="29"/>
    </location>
</feature>
<dbReference type="Pfam" id="PF12838">
    <property type="entry name" value="Fer4_7"/>
    <property type="match status" value="1"/>
</dbReference>
<reference evidence="5 6" key="1">
    <citation type="submission" date="2018-08" db="EMBL/GenBank/DDBJ databases">
        <title>A genome reference for cultivated species of the human gut microbiota.</title>
        <authorList>
            <person name="Zou Y."/>
            <person name="Xue W."/>
            <person name="Luo G."/>
        </authorList>
    </citation>
    <scope>NUCLEOTIDE SEQUENCE [LARGE SCALE GENOMIC DNA]</scope>
    <source>
        <strain evidence="5 6">AF45-14BH</strain>
    </source>
</reference>
<evidence type="ECO:0000256" key="2">
    <source>
        <dbReference type="ARBA" id="ARBA00023004"/>
    </source>
</evidence>
<dbReference type="InterPro" id="IPR007525">
    <property type="entry name" value="FrhB_FdhB_C"/>
</dbReference>
<evidence type="ECO:0000256" key="3">
    <source>
        <dbReference type="ARBA" id="ARBA00023014"/>
    </source>
</evidence>
<sequence>MLICDENKCTGCGACVNLCPTDSIKMKENIYGEIHPEINEQKCVECKKCVRLCPSNLNPVLSEPKKVYAGWRKEDKFMRDSASGGIGAVLAENWVRLNGIVFGTKYDSDFCPHIKAENSLEGIEGFKGSKYIQSNTRKSFREAKKYLEEGKKVLFIGTPCQLAGLYTVCDRENPNLITVEILCHGVAPEKYFHEELEYIERNAGISTYDNVTFRTNRWMMDFYFGLWNKNKIVYSEQAYENYYFRGFLTGLTLRESCYSCQYKNSKRIGDIMIGDFIGFGVHIPYEGESKRPSLIIATNEKGVNYIKSCEKDIVLVERTIEEAMIDGRSLREPFPRHEKQKIFRDEYRKNGYIEAIENTINDEIKLCKKNNRVMHIKRKIKFFLSDFFNIKIQNGKVYHEE</sequence>
<dbReference type="PANTHER" id="PTHR43193">
    <property type="match status" value="1"/>
</dbReference>
<organism evidence="5 6">
    <name type="scientific">Anaerobutyricum hallii</name>
    <dbReference type="NCBI Taxonomy" id="39488"/>
    <lineage>
        <taxon>Bacteria</taxon>
        <taxon>Bacillati</taxon>
        <taxon>Bacillota</taxon>
        <taxon>Clostridia</taxon>
        <taxon>Lachnospirales</taxon>
        <taxon>Lachnospiraceae</taxon>
        <taxon>Anaerobutyricum</taxon>
    </lineage>
</organism>
<dbReference type="RefSeq" id="WP_117456746.1">
    <property type="nucleotide sequence ID" value="NZ_QRNJ01000123.1"/>
</dbReference>
<keyword evidence="3" id="KW-0411">Iron-sulfur</keyword>
<dbReference type="Proteomes" id="UP000283497">
    <property type="component" value="Unassembled WGS sequence"/>
</dbReference>
<evidence type="ECO:0000259" key="4">
    <source>
        <dbReference type="PROSITE" id="PS51379"/>
    </source>
</evidence>
<dbReference type="EMBL" id="QRNJ01000123">
    <property type="protein sequence ID" value="RHK32030.1"/>
    <property type="molecule type" value="Genomic_DNA"/>
</dbReference>
<dbReference type="PANTHER" id="PTHR43193:SF2">
    <property type="entry name" value="POLYFERREDOXIN PROTEIN FWDF"/>
    <property type="match status" value="1"/>
</dbReference>
<dbReference type="PROSITE" id="PS00198">
    <property type="entry name" value="4FE4S_FER_1"/>
    <property type="match status" value="2"/>
</dbReference>
<dbReference type="GO" id="GO:0046872">
    <property type="term" value="F:metal ion binding"/>
    <property type="evidence" value="ECO:0007669"/>
    <property type="project" value="UniProtKB-KW"/>
</dbReference>
<protein>
    <submittedName>
        <fullName evidence="5">4Fe-4S dicluster domain-containing protein</fullName>
    </submittedName>
</protein>
<accession>A0A415G2M6</accession>
<dbReference type="InterPro" id="IPR017896">
    <property type="entry name" value="4Fe4S_Fe-S-bd"/>
</dbReference>
<dbReference type="GO" id="GO:0051536">
    <property type="term" value="F:iron-sulfur cluster binding"/>
    <property type="evidence" value="ECO:0007669"/>
    <property type="project" value="UniProtKB-KW"/>
</dbReference>
<dbReference type="InterPro" id="IPR052977">
    <property type="entry name" value="Polyferredoxin-like_ET"/>
</dbReference>
<evidence type="ECO:0000256" key="1">
    <source>
        <dbReference type="ARBA" id="ARBA00022723"/>
    </source>
</evidence>
<evidence type="ECO:0000313" key="5">
    <source>
        <dbReference type="EMBL" id="RHK32030.1"/>
    </source>
</evidence>
<proteinExistence type="predicted"/>